<dbReference type="RefSeq" id="XP_001839602.1">
    <property type="nucleotide sequence ID" value="XM_001839550.1"/>
</dbReference>
<gene>
    <name evidence="1" type="ORF">CC1G_10595</name>
</gene>
<protein>
    <recommendedName>
        <fullName evidence="3">F-box domain-containing protein</fullName>
    </recommendedName>
</protein>
<dbReference type="VEuPathDB" id="FungiDB:CC1G_10595"/>
<dbReference type="Proteomes" id="UP000001861">
    <property type="component" value="Unassembled WGS sequence"/>
</dbReference>
<sequence length="509" mass="57261">MAPNNHASPIAKLPPNVLGDIFHKAHQAKYSLSRPARPWPEVSISHVCASWRKLMVSPKLAGLWSSFCYDMDRKGKAELERFKTYLERSGSLPLTLILRLYPTTEYDDSLTWSVILNDGVLPLALSQYPRWKSVTLYYSDDPDAVEYMASWGRKVRGKRAEHLESFTALNVKLLDDFDEGEEGDPDPPVPTIFTSGTPKLRSLAINDISGRNLLPPLTNLTELYIETPGVVEKLWVWDEFIGVIQTPTLQRLAIYGEPVYASEDDIDIDDLPSKIHLPSLTHLRYDVCPEPYAEGHELFSLLLPRLSAPLLRSITLGNLNQDVSAPETQLVEDPFPAVETVTLLHCTYNNRTDPSFYHWIAGLTSSATTVKVSDWGPMSQGGGSLSFLAQADGVGAWPRMEKLVHFIEFRDKMDSAADTVVEKIGDVIRAREGLKLVELAEANVPSDKRQNLKLHGTLGARCTVEFYKKRARAFEEAVMFKWVSLQTEYERWGKEDEEELDGELGGWVL</sequence>
<dbReference type="OMA" id="EMECLAA"/>
<comment type="caution">
    <text evidence="1">The sequence shown here is derived from an EMBL/GenBank/DDBJ whole genome shotgun (WGS) entry which is preliminary data.</text>
</comment>
<keyword evidence="2" id="KW-1185">Reference proteome</keyword>
<organism evidence="1 2">
    <name type="scientific">Coprinopsis cinerea (strain Okayama-7 / 130 / ATCC MYA-4618 / FGSC 9003)</name>
    <name type="common">Inky cap fungus</name>
    <name type="synonym">Hormographiella aspergillata</name>
    <dbReference type="NCBI Taxonomy" id="240176"/>
    <lineage>
        <taxon>Eukaryota</taxon>
        <taxon>Fungi</taxon>
        <taxon>Dikarya</taxon>
        <taxon>Basidiomycota</taxon>
        <taxon>Agaricomycotina</taxon>
        <taxon>Agaricomycetes</taxon>
        <taxon>Agaricomycetidae</taxon>
        <taxon>Agaricales</taxon>
        <taxon>Agaricineae</taxon>
        <taxon>Psathyrellaceae</taxon>
        <taxon>Coprinopsis</taxon>
    </lineage>
</organism>
<dbReference type="GeneID" id="6016218"/>
<accession>A8P8M9</accession>
<dbReference type="InParanoid" id="A8P8M9"/>
<dbReference type="KEGG" id="cci:CC1G_10595"/>
<dbReference type="OrthoDB" id="2989139at2759"/>
<evidence type="ECO:0000313" key="1">
    <source>
        <dbReference type="EMBL" id="EAU82193.1"/>
    </source>
</evidence>
<dbReference type="AlphaFoldDB" id="A8P8M9"/>
<reference evidence="1 2" key="1">
    <citation type="journal article" date="2010" name="Proc. Natl. Acad. Sci. U.S.A.">
        <title>Insights into evolution of multicellular fungi from the assembled chromosomes of the mushroom Coprinopsis cinerea (Coprinus cinereus).</title>
        <authorList>
            <person name="Stajich J.E."/>
            <person name="Wilke S.K."/>
            <person name="Ahren D."/>
            <person name="Au C.H."/>
            <person name="Birren B.W."/>
            <person name="Borodovsky M."/>
            <person name="Burns C."/>
            <person name="Canback B."/>
            <person name="Casselton L.A."/>
            <person name="Cheng C.K."/>
            <person name="Deng J."/>
            <person name="Dietrich F.S."/>
            <person name="Fargo D.C."/>
            <person name="Farman M.L."/>
            <person name="Gathman A.C."/>
            <person name="Goldberg J."/>
            <person name="Guigo R."/>
            <person name="Hoegger P.J."/>
            <person name="Hooker J.B."/>
            <person name="Huggins A."/>
            <person name="James T.Y."/>
            <person name="Kamada T."/>
            <person name="Kilaru S."/>
            <person name="Kodira C."/>
            <person name="Kues U."/>
            <person name="Kupfer D."/>
            <person name="Kwan H.S."/>
            <person name="Lomsadze A."/>
            <person name="Li W."/>
            <person name="Lilly W.W."/>
            <person name="Ma L.J."/>
            <person name="Mackey A.J."/>
            <person name="Manning G."/>
            <person name="Martin F."/>
            <person name="Muraguchi H."/>
            <person name="Natvig D.O."/>
            <person name="Palmerini H."/>
            <person name="Ramesh M.A."/>
            <person name="Rehmeyer C.J."/>
            <person name="Roe B.A."/>
            <person name="Shenoy N."/>
            <person name="Stanke M."/>
            <person name="Ter-Hovhannisyan V."/>
            <person name="Tunlid A."/>
            <person name="Velagapudi R."/>
            <person name="Vision T.J."/>
            <person name="Zeng Q."/>
            <person name="Zolan M.E."/>
            <person name="Pukkila P.J."/>
        </authorList>
    </citation>
    <scope>NUCLEOTIDE SEQUENCE [LARGE SCALE GENOMIC DNA]</scope>
    <source>
        <strain evidence="2">Okayama-7 / 130 / ATCC MYA-4618 / FGSC 9003</strain>
    </source>
</reference>
<dbReference type="EMBL" id="AACS02000011">
    <property type="protein sequence ID" value="EAU82193.1"/>
    <property type="molecule type" value="Genomic_DNA"/>
</dbReference>
<name>A8P8M9_COPC7</name>
<evidence type="ECO:0000313" key="2">
    <source>
        <dbReference type="Proteomes" id="UP000001861"/>
    </source>
</evidence>
<evidence type="ECO:0008006" key="3">
    <source>
        <dbReference type="Google" id="ProtNLM"/>
    </source>
</evidence>
<proteinExistence type="predicted"/>